<feature type="compositionally biased region" description="Low complexity" evidence="7">
    <location>
        <begin position="22"/>
        <end position="42"/>
    </location>
</feature>
<dbReference type="CDD" id="cd17300">
    <property type="entry name" value="PIPKc_PIKfyve"/>
    <property type="match status" value="1"/>
</dbReference>
<feature type="compositionally biased region" description="Polar residues" evidence="7">
    <location>
        <begin position="118"/>
        <end position="127"/>
    </location>
</feature>
<accession>A0A7S4VWE2</accession>
<feature type="compositionally biased region" description="Basic and acidic residues" evidence="7">
    <location>
        <begin position="1446"/>
        <end position="1458"/>
    </location>
</feature>
<dbReference type="Pfam" id="PF00118">
    <property type="entry name" value="Cpn60_TCP1"/>
    <property type="match status" value="1"/>
</dbReference>
<feature type="compositionally biased region" description="Low complexity" evidence="7">
    <location>
        <begin position="131"/>
        <end position="140"/>
    </location>
</feature>
<keyword evidence="5 6" id="KW-0067">ATP-binding</keyword>
<organism evidence="9">
    <name type="scientific">Ditylum brightwellii</name>
    <dbReference type="NCBI Taxonomy" id="49249"/>
    <lineage>
        <taxon>Eukaryota</taxon>
        <taxon>Sar</taxon>
        <taxon>Stramenopiles</taxon>
        <taxon>Ochrophyta</taxon>
        <taxon>Bacillariophyta</taxon>
        <taxon>Mediophyceae</taxon>
        <taxon>Lithodesmiophycidae</taxon>
        <taxon>Lithodesmiales</taxon>
        <taxon>Lithodesmiaceae</taxon>
        <taxon>Ditylum</taxon>
    </lineage>
</organism>
<feature type="compositionally biased region" description="Polar residues" evidence="7">
    <location>
        <begin position="1038"/>
        <end position="1069"/>
    </location>
</feature>
<dbReference type="GO" id="GO:0005524">
    <property type="term" value="F:ATP binding"/>
    <property type="evidence" value="ECO:0007669"/>
    <property type="project" value="UniProtKB-UniRule"/>
</dbReference>
<feature type="region of interest" description="Disordered" evidence="7">
    <location>
        <begin position="1000"/>
        <end position="1097"/>
    </location>
</feature>
<feature type="compositionally biased region" description="Basic and acidic residues" evidence="7">
    <location>
        <begin position="359"/>
        <end position="369"/>
    </location>
</feature>
<evidence type="ECO:0000259" key="8">
    <source>
        <dbReference type="PROSITE" id="PS51455"/>
    </source>
</evidence>
<proteinExistence type="predicted"/>
<dbReference type="GO" id="GO:0000285">
    <property type="term" value="F:1-phosphatidylinositol-3-phosphate 5-kinase activity"/>
    <property type="evidence" value="ECO:0007669"/>
    <property type="project" value="UniProtKB-EC"/>
</dbReference>
<dbReference type="SUPFAM" id="SSF56104">
    <property type="entry name" value="SAICAR synthase-like"/>
    <property type="match status" value="2"/>
</dbReference>
<evidence type="ECO:0000256" key="3">
    <source>
        <dbReference type="ARBA" id="ARBA00022741"/>
    </source>
</evidence>
<dbReference type="EMBL" id="HBNS01029738">
    <property type="protein sequence ID" value="CAE4623362.1"/>
    <property type="molecule type" value="Transcribed_RNA"/>
</dbReference>
<feature type="compositionally biased region" description="Low complexity" evidence="7">
    <location>
        <begin position="1491"/>
        <end position="1500"/>
    </location>
</feature>
<feature type="compositionally biased region" description="Polar residues" evidence="7">
    <location>
        <begin position="1"/>
        <end position="21"/>
    </location>
</feature>
<feature type="region of interest" description="Disordered" evidence="7">
    <location>
        <begin position="117"/>
        <end position="153"/>
    </location>
</feature>
<dbReference type="InterPro" id="IPR002498">
    <property type="entry name" value="PInositol-4-P-4/5-kinase_core"/>
</dbReference>
<evidence type="ECO:0000256" key="7">
    <source>
        <dbReference type="SAM" id="MobiDB-lite"/>
    </source>
</evidence>
<evidence type="ECO:0000256" key="4">
    <source>
        <dbReference type="ARBA" id="ARBA00022777"/>
    </source>
</evidence>
<feature type="domain" description="PIPK" evidence="8">
    <location>
        <begin position="1220"/>
        <end position="1640"/>
    </location>
</feature>
<keyword evidence="2 6" id="KW-0808">Transferase</keyword>
<reference evidence="9" key="1">
    <citation type="submission" date="2021-01" db="EMBL/GenBank/DDBJ databases">
        <authorList>
            <person name="Corre E."/>
            <person name="Pelletier E."/>
            <person name="Niang G."/>
            <person name="Scheremetjew M."/>
            <person name="Finn R."/>
            <person name="Kale V."/>
            <person name="Holt S."/>
            <person name="Cochrane G."/>
            <person name="Meng A."/>
            <person name="Brown T."/>
            <person name="Cohen L."/>
        </authorList>
    </citation>
    <scope>NUCLEOTIDE SEQUENCE</scope>
    <source>
        <strain evidence="9">GSO104</strain>
    </source>
</reference>
<feature type="region of interest" description="Disordered" evidence="7">
    <location>
        <begin position="359"/>
        <end position="383"/>
    </location>
</feature>
<dbReference type="SUPFAM" id="SSF52029">
    <property type="entry name" value="GroEL apical domain-like"/>
    <property type="match status" value="1"/>
</dbReference>
<protein>
    <recommendedName>
        <fullName evidence="1">1-phosphatidylinositol-3-phosphate 5-kinase</fullName>
        <ecNumber evidence="1">2.7.1.150</ecNumber>
    </recommendedName>
</protein>
<evidence type="ECO:0000256" key="1">
    <source>
        <dbReference type="ARBA" id="ARBA00012009"/>
    </source>
</evidence>
<evidence type="ECO:0000256" key="2">
    <source>
        <dbReference type="ARBA" id="ARBA00022679"/>
    </source>
</evidence>
<dbReference type="GO" id="GO:0010008">
    <property type="term" value="C:endosome membrane"/>
    <property type="evidence" value="ECO:0007669"/>
    <property type="project" value="TreeGrafter"/>
</dbReference>
<gene>
    <name evidence="9" type="ORF">DBRI00130_LOCUS23389</name>
</gene>
<name>A0A7S4VWE2_9STRA</name>
<dbReference type="GO" id="GO:0046854">
    <property type="term" value="P:phosphatidylinositol phosphate biosynthetic process"/>
    <property type="evidence" value="ECO:0007669"/>
    <property type="project" value="TreeGrafter"/>
</dbReference>
<dbReference type="InterPro" id="IPR027410">
    <property type="entry name" value="TCP-1-like_intermed_sf"/>
</dbReference>
<feature type="compositionally biased region" description="Basic residues" evidence="7">
    <location>
        <begin position="1018"/>
        <end position="1031"/>
    </location>
</feature>
<dbReference type="InterPro" id="IPR027484">
    <property type="entry name" value="PInositol-4-P-5-kinase_N"/>
</dbReference>
<feature type="compositionally biased region" description="Basic and acidic residues" evidence="7">
    <location>
        <begin position="141"/>
        <end position="153"/>
    </location>
</feature>
<dbReference type="InterPro" id="IPR044769">
    <property type="entry name" value="PIKfyve_PIPKc"/>
</dbReference>
<dbReference type="Gene3D" id="3.30.810.10">
    <property type="entry name" value="2-Layer Sandwich"/>
    <property type="match status" value="1"/>
</dbReference>
<feature type="region of interest" description="Disordered" evidence="7">
    <location>
        <begin position="1195"/>
        <end position="1227"/>
    </location>
</feature>
<dbReference type="SMART" id="SM00330">
    <property type="entry name" value="PIPKc"/>
    <property type="match status" value="1"/>
</dbReference>
<dbReference type="InterPro" id="IPR027409">
    <property type="entry name" value="GroEL-like_apical_dom_sf"/>
</dbReference>
<dbReference type="SUPFAM" id="SSF54849">
    <property type="entry name" value="GroEL-intermediate domain like"/>
    <property type="match status" value="1"/>
</dbReference>
<sequence length="1650" mass="185005">MTTTKHVNQYPHSTTNMTNSFSLSQPTSPSSSSITTSKKSQLQTKIEREANKITSDSVTTANRRLGIIAAKHLEALGKELLESDCPLLMQELKWIASATSIRTASAESIVAERKHTTTDATISSSTKGENETNTFNNSNNCKEEGKEKEDESKKRTQILINQWVDVLMMLATRCCATVNPNVKKGDLLDIRPYCKIKVIAGGSINDCAYMSGIVFHKNVSHKKMARVLNNNPRIMLLSGGIEFTRTENRIASLDTLLEQEEKYMEILVTKIIKLRPDVLLVGRSVSRKAQELLLESDIVLIQHVKSSLMGRIARQTGATVLSSTDHVMSQFGTSVMGKCRRFRLVTFRDNNTWLKQHFRWDPNNEDTSKDNNNNNTPHYNGEDDPMFFYEPKRSISSLLNDPDMPNHERQAILAANELGDGVLDGYEAVRCGLAKRGVARTYIMIEGCPKHLGCTIVLRGATRQSLKQVKRVFRFLVNVAYNLKLETSYFRERCAKLPISYNVPTKQICSSSLCVDYGQPPHGRKVRPWNGGKSESTQRSISGKITAFDHQSILITSVWMAGKTQCCPAEVKGICYYSLQDVSLGQFLRDSCFNLSLKCQNQSCKKSVLDHSLSFIHNDGLINITVEHMDDPLPPAPLENPASVDAASTTDKDKSSPNKQVDSPIATWSYCSKCAKVVTPLVYISDDTWKFSFGKFLEVFFYNRDALLNAPDNGCDCQLQTCSTLYFGCDRLAARFSYEKIKPFGVFVRRSLPIEESFHRKDSLLQLEHISISSSELFAKYGRHIENVSREARSLFGSAVNKPEHLQTVLSELNSIGSEVDHAKKILQEKIASVTKKWHIDDVKNIGESVDELFCFPWQARRKVFMLISAWNERLSAAGQTLTAMRKLAASSSSSGGGVRGDIGPAIGGDSSMDDVMEGMKRIGKLQELYSQYNIGNMFQSTSEENMTFDNHTNRPHDFEYHDVQDDMDYDDEFDSECGDYDIDFGDEVDADVMASRQRLDSDAMASKRRIDADVLASKRRLQQRSKKPSGNRRQEDVTPSSRSLRQTSVPPQFANSHSLGYSTSNNPYDNLGTRDHTQKTGPSSQQTSKSKTVSAGGAVKSALNRFFNRGSKEQDPYKVEVNIFGEGRPRLEPGVAGVVIPVFDDQPSTVIAHSLSSNDYDVQFKHFLKSNGGSEIHPSDQPFDEVVGNVDISKHGRHDRHGQQSGDQTRRASQALSAEERKKKTEHQMLVRNKTHIKHTFRDFDEKGQQVCKFVCTTYWATQFHAVRQAFLSASPSSGGKDQNSGSDNMSMSSAERATFDLEKSYIRSLAASHEWAVSGGKSGASFSRTADGRFVTKCISRTELQMFLDCAPAYFEYLSKAFFHGLPTVLCKIVGVYQIGYHNRVTGKRTMEQVAVMQNIFYERKISKVFDLKGSLRGRFAQLLRVDKDKAATDGPVKSQVISKRGESSDDKGGVRKERKARRRSPNQSTDSESSSDYNSENQDEDYSSSDQSISEEGSTYHSQEDNEQKKSKHVESDQENKESSTPTLLDGDFLEFTAGRPLPLNDRAKAIFHMSILNDTLFLSIINVLDYSILVGIDEERMELVVGIIDFMRQYDILKQMERVGKSLPMVVGSEAPTIIQPPLYKARFTNAMERYFMTVPSKWTTI</sequence>
<feature type="region of interest" description="Disordered" evidence="7">
    <location>
        <begin position="1436"/>
        <end position="1532"/>
    </location>
</feature>
<dbReference type="InterPro" id="IPR002423">
    <property type="entry name" value="Cpn60/GroEL/TCP-1"/>
</dbReference>
<dbReference type="InterPro" id="IPR027483">
    <property type="entry name" value="PInositol-4-P-4/5-kinase_C_sf"/>
</dbReference>
<dbReference type="PANTHER" id="PTHR45748">
    <property type="entry name" value="1-PHOSPHATIDYLINOSITOL 3-PHOSPHATE 5-KINASE-RELATED"/>
    <property type="match status" value="1"/>
</dbReference>
<feature type="compositionally biased region" description="Polar residues" evidence="7">
    <location>
        <begin position="1204"/>
        <end position="1217"/>
    </location>
</feature>
<feature type="compositionally biased region" description="Low complexity" evidence="7">
    <location>
        <begin position="1468"/>
        <end position="1483"/>
    </location>
</feature>
<feature type="region of interest" description="Disordered" evidence="7">
    <location>
        <begin position="635"/>
        <end position="661"/>
    </location>
</feature>
<feature type="region of interest" description="Disordered" evidence="7">
    <location>
        <begin position="1"/>
        <end position="42"/>
    </location>
</feature>
<dbReference type="Gene3D" id="3.30.800.10">
    <property type="entry name" value="Phosphatidylinositol Phosphate Kinase II Beta"/>
    <property type="match status" value="1"/>
</dbReference>
<dbReference type="Gene3D" id="3.50.7.10">
    <property type="entry name" value="GroEL"/>
    <property type="match status" value="1"/>
</dbReference>
<dbReference type="EC" id="2.7.1.150" evidence="1"/>
<dbReference type="PROSITE" id="PS51455">
    <property type="entry name" value="PIPK"/>
    <property type="match status" value="1"/>
</dbReference>
<dbReference type="FunFam" id="3.50.7.10:FF:000007">
    <property type="entry name" value="1-phosphatidylinositol 3-phosphate 5-kinase isoform X1"/>
    <property type="match status" value="1"/>
</dbReference>
<keyword evidence="4 6" id="KW-0418">Kinase</keyword>
<keyword evidence="3 6" id="KW-0547">Nucleotide-binding</keyword>
<evidence type="ECO:0000256" key="5">
    <source>
        <dbReference type="ARBA" id="ARBA00022840"/>
    </source>
</evidence>
<dbReference type="Pfam" id="PF01504">
    <property type="entry name" value="PIP5K"/>
    <property type="match status" value="3"/>
</dbReference>
<feature type="compositionally biased region" description="Basic and acidic residues" evidence="7">
    <location>
        <begin position="1505"/>
        <end position="1525"/>
    </location>
</feature>
<evidence type="ECO:0000313" key="9">
    <source>
        <dbReference type="EMBL" id="CAE4623362.1"/>
    </source>
</evidence>
<feature type="compositionally biased region" description="Low complexity" evidence="7">
    <location>
        <begin position="1080"/>
        <end position="1093"/>
    </location>
</feature>
<dbReference type="PANTHER" id="PTHR45748:SF7">
    <property type="entry name" value="1-PHOSPHATIDYLINOSITOL 3-PHOSPHATE 5-KINASE-RELATED"/>
    <property type="match status" value="1"/>
</dbReference>
<evidence type="ECO:0000256" key="6">
    <source>
        <dbReference type="PROSITE-ProRule" id="PRU00781"/>
    </source>
</evidence>